<dbReference type="RefSeq" id="WP_007193393.1">
    <property type="nucleotide sequence ID" value="NZ_AFWV01000008.1"/>
</dbReference>
<gene>
    <name evidence="2" type="ORF">ThimaDRAFT_2520</name>
</gene>
<feature type="region of interest" description="Disordered" evidence="1">
    <location>
        <begin position="1"/>
        <end position="20"/>
    </location>
</feature>
<dbReference type="InterPro" id="IPR019600">
    <property type="entry name" value="Hemin_uptake_protein_HemP"/>
</dbReference>
<dbReference type="OrthoDB" id="7870498at2"/>
<dbReference type="Proteomes" id="UP000005459">
    <property type="component" value="Unassembled WGS sequence"/>
</dbReference>
<name>F9UC68_9GAMM</name>
<evidence type="ECO:0000313" key="3">
    <source>
        <dbReference type="Proteomes" id="UP000005459"/>
    </source>
</evidence>
<evidence type="ECO:0000313" key="2">
    <source>
        <dbReference type="EMBL" id="EGV17981.1"/>
    </source>
</evidence>
<accession>F9UC68</accession>
<organism evidence="2 3">
    <name type="scientific">Thiocapsa marina 5811</name>
    <dbReference type="NCBI Taxonomy" id="768671"/>
    <lineage>
        <taxon>Bacteria</taxon>
        <taxon>Pseudomonadati</taxon>
        <taxon>Pseudomonadota</taxon>
        <taxon>Gammaproteobacteria</taxon>
        <taxon>Chromatiales</taxon>
        <taxon>Chromatiaceae</taxon>
        <taxon>Thiocapsa</taxon>
    </lineage>
</organism>
<protein>
    <submittedName>
        <fullName evidence="2">Hemin uptake protein hemP</fullName>
    </submittedName>
</protein>
<dbReference type="EMBL" id="AFWV01000008">
    <property type="protein sequence ID" value="EGV17981.1"/>
    <property type="molecule type" value="Genomic_DNA"/>
</dbReference>
<sequence>MSAAVEPSGHPRRSQPHPELRDAVFSAELFDPGGELRILHRGRLYRLRVARAGHLELVGPKETSRTPGLC</sequence>
<reference evidence="2 3" key="1">
    <citation type="submission" date="2011-06" db="EMBL/GenBank/DDBJ databases">
        <title>The draft genome of Thiocapsa marina 5811.</title>
        <authorList>
            <consortium name="US DOE Joint Genome Institute (JGI-PGF)"/>
            <person name="Lucas S."/>
            <person name="Han J."/>
            <person name="Cheng J.-F."/>
            <person name="Goodwin L."/>
            <person name="Pitluck S."/>
            <person name="Peters L."/>
            <person name="Land M.L."/>
            <person name="Hauser L."/>
            <person name="Vogl K."/>
            <person name="Liu Z."/>
            <person name="Imhoff J."/>
            <person name="Thiel V."/>
            <person name="Frigaard N.-U."/>
            <person name="Bryant D."/>
            <person name="Woyke T.J."/>
        </authorList>
    </citation>
    <scope>NUCLEOTIDE SEQUENCE [LARGE SCALE GENOMIC DNA]</scope>
    <source>
        <strain evidence="2 3">5811</strain>
    </source>
</reference>
<keyword evidence="3" id="KW-1185">Reference proteome</keyword>
<evidence type="ECO:0000256" key="1">
    <source>
        <dbReference type="SAM" id="MobiDB-lite"/>
    </source>
</evidence>
<dbReference type="Pfam" id="PF10636">
    <property type="entry name" value="hemP"/>
    <property type="match status" value="1"/>
</dbReference>
<dbReference type="AlphaFoldDB" id="F9UC68"/>
<proteinExistence type="predicted"/>
<dbReference type="Gene3D" id="2.10.70.10">
    <property type="entry name" value="Complement Module, domain 1"/>
    <property type="match status" value="1"/>
</dbReference>